<dbReference type="InParanoid" id="T0R5P0"/>
<keyword evidence="2" id="KW-1185">Reference proteome</keyword>
<dbReference type="AlphaFoldDB" id="T0R5P0"/>
<dbReference type="EMBL" id="JH767133">
    <property type="protein sequence ID" value="EQC42256.1"/>
    <property type="molecule type" value="Genomic_DNA"/>
</dbReference>
<dbReference type="Proteomes" id="UP000030762">
    <property type="component" value="Unassembled WGS sequence"/>
</dbReference>
<evidence type="ECO:0000313" key="1">
    <source>
        <dbReference type="EMBL" id="EQC42256.1"/>
    </source>
</evidence>
<dbReference type="VEuPathDB" id="FungiDB:SDRG_01090"/>
<dbReference type="RefSeq" id="XP_008604825.1">
    <property type="nucleotide sequence ID" value="XM_008606603.1"/>
</dbReference>
<reference evidence="1 2" key="1">
    <citation type="submission" date="2012-04" db="EMBL/GenBank/DDBJ databases">
        <title>The Genome Sequence of Saprolegnia declina VS20.</title>
        <authorList>
            <consortium name="The Broad Institute Genome Sequencing Platform"/>
            <person name="Russ C."/>
            <person name="Nusbaum C."/>
            <person name="Tyler B."/>
            <person name="van West P."/>
            <person name="Dieguez-Uribeondo J."/>
            <person name="de Bruijn I."/>
            <person name="Tripathy S."/>
            <person name="Jiang R."/>
            <person name="Young S.K."/>
            <person name="Zeng Q."/>
            <person name="Gargeya S."/>
            <person name="Fitzgerald M."/>
            <person name="Haas B."/>
            <person name="Abouelleil A."/>
            <person name="Alvarado L."/>
            <person name="Arachchi H.M."/>
            <person name="Berlin A."/>
            <person name="Chapman S.B."/>
            <person name="Goldberg J."/>
            <person name="Griggs A."/>
            <person name="Gujja S."/>
            <person name="Hansen M."/>
            <person name="Howarth C."/>
            <person name="Imamovic A."/>
            <person name="Larimer J."/>
            <person name="McCowen C."/>
            <person name="Montmayeur A."/>
            <person name="Murphy C."/>
            <person name="Neiman D."/>
            <person name="Pearson M."/>
            <person name="Priest M."/>
            <person name="Roberts A."/>
            <person name="Saif S."/>
            <person name="Shea T."/>
            <person name="Sisk P."/>
            <person name="Sykes S."/>
            <person name="Wortman J."/>
            <person name="Nusbaum C."/>
            <person name="Birren B."/>
        </authorList>
    </citation>
    <scope>NUCLEOTIDE SEQUENCE [LARGE SCALE GENOMIC DNA]</scope>
    <source>
        <strain evidence="1 2">VS20</strain>
    </source>
</reference>
<gene>
    <name evidence="1" type="ORF">SDRG_01090</name>
</gene>
<evidence type="ECO:0000313" key="2">
    <source>
        <dbReference type="Proteomes" id="UP000030762"/>
    </source>
</evidence>
<organism evidence="1 2">
    <name type="scientific">Saprolegnia diclina (strain VS20)</name>
    <dbReference type="NCBI Taxonomy" id="1156394"/>
    <lineage>
        <taxon>Eukaryota</taxon>
        <taxon>Sar</taxon>
        <taxon>Stramenopiles</taxon>
        <taxon>Oomycota</taxon>
        <taxon>Saprolegniomycetes</taxon>
        <taxon>Saprolegniales</taxon>
        <taxon>Saprolegniaceae</taxon>
        <taxon>Saprolegnia</taxon>
    </lineage>
</organism>
<protein>
    <submittedName>
        <fullName evidence="1">Uncharacterized protein</fullName>
    </submittedName>
</protein>
<dbReference type="GeneID" id="19941817"/>
<accession>T0R5P0</accession>
<proteinExistence type="predicted"/>
<sequence length="74" mass="8159">MYAEEERDILVQLTLEAWPAADTDQPLVTFNVRYANVLTSSLETTSTSVTVGRPSVSHQAGASLKVDDIIMEFE</sequence>
<name>T0R5P0_SAPDV</name>